<name>A0A6I8RV36_XENTR</name>
<dbReference type="Ensembl" id="ENSXETT00000087951">
    <property type="protein sequence ID" value="ENSXETP00000085096"/>
    <property type="gene ID" value="ENSXETG00000022200"/>
</dbReference>
<dbReference type="FunFam" id="1.25.10.10:FF:001123">
    <property type="entry name" value="Catenin (cadherin-associated protein), delta 2a"/>
    <property type="match status" value="1"/>
</dbReference>
<feature type="compositionally biased region" description="Polar residues" evidence="8">
    <location>
        <begin position="493"/>
        <end position="505"/>
    </location>
</feature>
<feature type="region of interest" description="Disordered" evidence="8">
    <location>
        <begin position="486"/>
        <end position="505"/>
    </location>
</feature>
<evidence type="ECO:0000256" key="6">
    <source>
        <dbReference type="PROSITE-ProRule" id="PRU00259"/>
    </source>
</evidence>
<feature type="region of interest" description="Disordered" evidence="8">
    <location>
        <begin position="18"/>
        <end position="44"/>
    </location>
</feature>
<feature type="compositionally biased region" description="Polar residues" evidence="8">
    <location>
        <begin position="1220"/>
        <end position="1234"/>
    </location>
</feature>
<evidence type="ECO:0000256" key="4">
    <source>
        <dbReference type="ARBA" id="ARBA00022889"/>
    </source>
</evidence>
<comment type="similarity">
    <text evidence="2">Belongs to the beta-catenin family.</text>
</comment>
<evidence type="ECO:0000256" key="7">
    <source>
        <dbReference type="SAM" id="Coils"/>
    </source>
</evidence>
<dbReference type="GeneTree" id="ENSGT00940000154952"/>
<evidence type="ECO:0000256" key="8">
    <source>
        <dbReference type="SAM" id="MobiDB-lite"/>
    </source>
</evidence>
<dbReference type="Bgee" id="ENSXETG00000022200">
    <property type="expression patterns" value="Expressed in brain and 5 other cell types or tissues"/>
</dbReference>
<protein>
    <submittedName>
        <fullName evidence="9">Catenin delta 2</fullName>
    </submittedName>
</protein>
<dbReference type="InterPro" id="IPR000225">
    <property type="entry name" value="Armadillo"/>
</dbReference>
<keyword evidence="3" id="KW-0677">Repeat</keyword>
<accession>A0A6I8RV36</accession>
<dbReference type="FunFam" id="1.25.10.10:FF:001160">
    <property type="entry name" value="Catenin delta 2"/>
    <property type="match status" value="1"/>
</dbReference>
<dbReference type="GO" id="GO:0098609">
    <property type="term" value="P:cell-cell adhesion"/>
    <property type="evidence" value="ECO:0007669"/>
    <property type="project" value="InterPro"/>
</dbReference>
<dbReference type="InterPro" id="IPR011989">
    <property type="entry name" value="ARM-like"/>
</dbReference>
<dbReference type="PROSITE" id="PS50176">
    <property type="entry name" value="ARM_REPEAT"/>
    <property type="match status" value="3"/>
</dbReference>
<feature type="compositionally biased region" description="Low complexity" evidence="8">
    <location>
        <begin position="324"/>
        <end position="344"/>
    </location>
</feature>
<dbReference type="Xenbase" id="XB-GENE-5888637">
    <property type="gene designation" value="ctnnd2"/>
</dbReference>
<feature type="compositionally biased region" description="Low complexity" evidence="8">
    <location>
        <begin position="1129"/>
        <end position="1142"/>
    </location>
</feature>
<feature type="compositionally biased region" description="Polar residues" evidence="8">
    <location>
        <begin position="1174"/>
        <end position="1184"/>
    </location>
</feature>
<feature type="compositionally biased region" description="Polar residues" evidence="8">
    <location>
        <begin position="188"/>
        <end position="228"/>
    </location>
</feature>
<feature type="region of interest" description="Disordered" evidence="8">
    <location>
        <begin position="1105"/>
        <end position="1184"/>
    </location>
</feature>
<feature type="compositionally biased region" description="Low complexity" evidence="8">
    <location>
        <begin position="87"/>
        <end position="98"/>
    </location>
</feature>
<keyword evidence="5" id="KW-0965">Cell junction</keyword>
<dbReference type="GO" id="GO:0070161">
    <property type="term" value="C:anchoring junction"/>
    <property type="evidence" value="ECO:0007669"/>
    <property type="project" value="UniProtKB-SubCell"/>
</dbReference>
<dbReference type="Gene3D" id="1.25.10.10">
    <property type="entry name" value="Leucine-rich Repeat Variant"/>
    <property type="match status" value="1"/>
</dbReference>
<feature type="repeat" description="ARM" evidence="6">
    <location>
        <begin position="659"/>
        <end position="702"/>
    </location>
</feature>
<feature type="region of interest" description="Disordered" evidence="8">
    <location>
        <begin position="87"/>
        <end position="106"/>
    </location>
</feature>
<evidence type="ECO:0000256" key="2">
    <source>
        <dbReference type="ARBA" id="ARBA00005462"/>
    </source>
</evidence>
<evidence type="ECO:0000256" key="1">
    <source>
        <dbReference type="ARBA" id="ARBA00004282"/>
    </source>
</evidence>
<reference evidence="9" key="2">
    <citation type="submission" date="2020-05" db="UniProtKB">
        <authorList>
            <consortium name="Ensembl"/>
        </authorList>
    </citation>
    <scope>IDENTIFICATION</scope>
</reference>
<evidence type="ECO:0000256" key="5">
    <source>
        <dbReference type="ARBA" id="ARBA00022949"/>
    </source>
</evidence>
<feature type="compositionally biased region" description="Polar residues" evidence="8">
    <location>
        <begin position="1114"/>
        <end position="1123"/>
    </location>
</feature>
<feature type="repeat" description="ARM" evidence="6">
    <location>
        <begin position="615"/>
        <end position="648"/>
    </location>
</feature>
<organism evidence="9">
    <name type="scientific">Xenopus tropicalis</name>
    <name type="common">Western clawed frog</name>
    <name type="synonym">Silurana tropicalis</name>
    <dbReference type="NCBI Taxonomy" id="8364"/>
    <lineage>
        <taxon>Eukaryota</taxon>
        <taxon>Metazoa</taxon>
        <taxon>Chordata</taxon>
        <taxon>Craniata</taxon>
        <taxon>Vertebrata</taxon>
        <taxon>Euteleostomi</taxon>
        <taxon>Amphibia</taxon>
        <taxon>Batrachia</taxon>
        <taxon>Anura</taxon>
        <taxon>Pipoidea</taxon>
        <taxon>Pipidae</taxon>
        <taxon>Xenopodinae</taxon>
        <taxon>Xenopus</taxon>
        <taxon>Silurana</taxon>
    </lineage>
</organism>
<reference evidence="9" key="1">
    <citation type="journal article" date="2010" name="Science">
        <title>The genome of the Western clawed frog Xenopus tropicalis.</title>
        <authorList>
            <person name="Hellsten U."/>
            <person name="Harland R.M."/>
            <person name="Gilchrist M.J."/>
            <person name="Hendrix D."/>
            <person name="Jurka J."/>
            <person name="Kapitonov V."/>
            <person name="Ovcharenko I."/>
            <person name="Putnam N.H."/>
            <person name="Shu S."/>
            <person name="Taher L."/>
            <person name="Blitz I.L."/>
            <person name="Blumberg B."/>
            <person name="Dichmann D.S."/>
            <person name="Dubchak I."/>
            <person name="Amaya E."/>
            <person name="Detter J.C."/>
            <person name="Fletcher R."/>
            <person name="Gerhard D.S."/>
            <person name="Goodstein D."/>
            <person name="Graves T."/>
            <person name="Grigoriev I.V."/>
            <person name="Grimwood J."/>
            <person name="Kawashima T."/>
            <person name="Lindquist E."/>
            <person name="Lucas S.M."/>
            <person name="Mead P.E."/>
            <person name="Mitros T."/>
            <person name="Ogino H."/>
            <person name="Ohta Y."/>
            <person name="Poliakov A.V."/>
            <person name="Pollet N."/>
            <person name="Robert J."/>
            <person name="Salamov A."/>
            <person name="Sater A.K."/>
            <person name="Schmutz J."/>
            <person name="Terry A."/>
            <person name="Vize P.D."/>
            <person name="Warren W.C."/>
            <person name="Wells D."/>
            <person name="Wills A."/>
            <person name="Wilson R.K."/>
            <person name="Zimmerman L.B."/>
            <person name="Zorn A.M."/>
            <person name="Grainger R."/>
            <person name="Grammer T."/>
            <person name="Khokha M.K."/>
            <person name="Richardson P.M."/>
            <person name="Rokhsar D.S."/>
        </authorList>
    </citation>
    <scope>NUCLEOTIDE SEQUENCE [LARGE SCALE GENOMIC DNA]</scope>
    <source>
        <strain evidence="9">Nigerian</strain>
    </source>
</reference>
<feature type="coiled-coil region" evidence="7">
    <location>
        <begin position="54"/>
        <end position="81"/>
    </location>
</feature>
<feature type="repeat" description="ARM" evidence="6">
    <location>
        <begin position="915"/>
        <end position="952"/>
    </location>
</feature>
<dbReference type="SUPFAM" id="SSF48371">
    <property type="entry name" value="ARM repeat"/>
    <property type="match status" value="1"/>
</dbReference>
<proteinExistence type="inferred from homology"/>
<sequence>MAISRATVNYFKRAMPVPDQPSCSEKTSSLSPILNTSNGDGSETETTSAILASVKEQELQFERLTRELEAERQIVASQLERCKLGSETGSMSSISSTEEQFRWQTQDGQKDIEDELTTGLELVDSCIRSLQESGILDPQDYSSSERPSLLSQSALQLNSKPEGSFQYSSSYHSNQTLALGESSALQFPSRSNQARSAIQSYSQGTTSRAAHSSGSEPSQSHAASQSRESFVPSHGSAFHLPDSQHSSTLYYSSSTLPAQRVSSPLSMQQVGSPTKLQRVGSASESTGYSTTQRVSSPKQSPSRLAKSYSTSSPINIVVSSAGLSPSSVRVTSPPTIQSNISSSPLHSLSSTIGTYATLSPTKRLVHTSDQYNKHSELYATATLQRPGSLAAGSRASYTSQHSHLGSEIRSLQSPEHHIDPIYEDRVYQKPPMRSLSQSQGDTLLPAHTSSYRTNTDTVPDFDPMSLIFKSVVPDFSVGDLRAPSSPGVDSVPLQRTGSQHGTQNATGTFQRASYAAGPAANYADPYRQLQYCPSVDSPYSKSGPAIPPEGTLARSPSIDSIQKDPREFGWRDPELPEVIQMLQHQFPSVQSNAAAYLQHLCFGDNKIKAEIRRQGGIQLLVDLLDHRMTEVHRSACGALRNLVYGKANDDNKIALKNCGGIPALVRLLRKTTDLEIRELVTGVLWNLSSCDALKMPIIQDALAVLTNAVIIPHSGWENSILQDDRKVQLHSSQVLRNATGCLRNVSSAGEEARRRMRECDGLTDALLYVIQSALGSSDIDSKTVENCVCILRNLSYRLAAETSQGQQMGTDELDGLLCGENNGKDTESSGCWGKKKKKKKSQDQWDGVGPLPDCADPPKGIQMLWHPSIVKPYLTLLSECSNPDTLEGAAGALQNLAAGSWKWSVYIRAAVRKEKGLPILVELLRVDNDRVVCAVATALRNMALDVRNKELIGKYAMRDLVHRLPGGNNSNNSASKAMSDDTVTAICCTLHEVITKNMENAKALRDAGGIEKLVGISKSKGDKHSPKVVKAASQVLNSMWQYRDLRSLYKKDAPGLKVNEERGYTPTLQSEPDNALYTLTQGQATRNNSQIQDGWSQYHFVASSSTIERDRQRPYSSSRTPSISPVRMSPNNRSASAPASPREMISLKERKTDYESPGSNATFKGEHTSRKDTMTAQNTGTSTLYRNSYGTPAEDIKHNQVASIVLSLPEDRSRVGVSDPATSLNISTQPVPQDSSRKDYDTYQPFQNSTRNYDDSFFEDQVHHRPPASEYNMHLGLKSTGNYVDFYSAARPYSELNYETSHYPASPDSWV</sequence>
<dbReference type="InterPro" id="IPR028435">
    <property type="entry name" value="Plakophilin/d_Catenin"/>
</dbReference>
<keyword evidence="7" id="KW-0175">Coiled coil</keyword>
<feature type="compositionally biased region" description="Basic and acidic residues" evidence="8">
    <location>
        <begin position="1164"/>
        <end position="1173"/>
    </location>
</feature>
<feature type="region of interest" description="Disordered" evidence="8">
    <location>
        <begin position="188"/>
        <end position="242"/>
    </location>
</feature>
<evidence type="ECO:0000256" key="3">
    <source>
        <dbReference type="ARBA" id="ARBA00022737"/>
    </source>
</evidence>
<gene>
    <name evidence="9" type="primary">ctnnd2</name>
</gene>
<comment type="subcellular location">
    <subcellularLocation>
        <location evidence="1">Cell junction</location>
    </subcellularLocation>
</comment>
<feature type="region of interest" description="Disordered" evidence="8">
    <location>
        <begin position="1215"/>
        <end position="1253"/>
    </location>
</feature>
<dbReference type="PANTHER" id="PTHR10372:SF9">
    <property type="entry name" value="CATENIN DELTA-2"/>
    <property type="match status" value="1"/>
</dbReference>
<dbReference type="PANTHER" id="PTHR10372">
    <property type="entry name" value="PLAKOPHILLIN-RELATED"/>
    <property type="match status" value="1"/>
</dbReference>
<dbReference type="InterPro" id="IPR016024">
    <property type="entry name" value="ARM-type_fold"/>
</dbReference>
<dbReference type="SMART" id="SM00185">
    <property type="entry name" value="ARM"/>
    <property type="match status" value="7"/>
</dbReference>
<feature type="compositionally biased region" description="Basic and acidic residues" evidence="8">
    <location>
        <begin position="1145"/>
        <end position="1154"/>
    </location>
</feature>
<keyword evidence="4" id="KW-0130">Cell adhesion</keyword>
<feature type="region of interest" description="Disordered" evidence="8">
    <location>
        <begin position="261"/>
        <end position="309"/>
    </location>
</feature>
<feature type="region of interest" description="Disordered" evidence="8">
    <location>
        <begin position="322"/>
        <end position="344"/>
    </location>
</feature>
<dbReference type="Pfam" id="PF00514">
    <property type="entry name" value="Arm"/>
    <property type="match status" value="4"/>
</dbReference>
<feature type="compositionally biased region" description="Polar residues" evidence="8">
    <location>
        <begin position="21"/>
        <end position="44"/>
    </location>
</feature>
<evidence type="ECO:0000313" key="9">
    <source>
        <dbReference type="Ensembl" id="ENSXETP00000085096"/>
    </source>
</evidence>